<name>A0A2P2Q525_RHIMU</name>
<organism evidence="1">
    <name type="scientific">Rhizophora mucronata</name>
    <name type="common">Asiatic mangrove</name>
    <dbReference type="NCBI Taxonomy" id="61149"/>
    <lineage>
        <taxon>Eukaryota</taxon>
        <taxon>Viridiplantae</taxon>
        <taxon>Streptophyta</taxon>
        <taxon>Embryophyta</taxon>
        <taxon>Tracheophyta</taxon>
        <taxon>Spermatophyta</taxon>
        <taxon>Magnoliopsida</taxon>
        <taxon>eudicotyledons</taxon>
        <taxon>Gunneridae</taxon>
        <taxon>Pentapetalae</taxon>
        <taxon>rosids</taxon>
        <taxon>fabids</taxon>
        <taxon>Malpighiales</taxon>
        <taxon>Rhizophoraceae</taxon>
        <taxon>Rhizophora</taxon>
    </lineage>
</organism>
<reference evidence="1" key="1">
    <citation type="submission" date="2018-02" db="EMBL/GenBank/DDBJ databases">
        <title>Rhizophora mucronata_Transcriptome.</title>
        <authorList>
            <person name="Meera S.P."/>
            <person name="Sreeshan A."/>
            <person name="Augustine A."/>
        </authorList>
    </citation>
    <scope>NUCLEOTIDE SEQUENCE</scope>
    <source>
        <tissue evidence="1">Leaf</tissue>
    </source>
</reference>
<proteinExistence type="predicted"/>
<dbReference type="EMBL" id="GGEC01081569">
    <property type="protein sequence ID" value="MBX62053.1"/>
    <property type="molecule type" value="Transcribed_RNA"/>
</dbReference>
<evidence type="ECO:0000313" key="1">
    <source>
        <dbReference type="EMBL" id="MBX62053.1"/>
    </source>
</evidence>
<accession>A0A2P2Q525</accession>
<sequence>MICNHVFLDQEDHVDYAILNSVLCKLFDIANALWLLQMLHQHHPAPLGNQEAVV</sequence>
<protein>
    <submittedName>
        <fullName evidence="1">Uncharacterized protein</fullName>
    </submittedName>
</protein>
<dbReference type="AlphaFoldDB" id="A0A2P2Q525"/>